<keyword evidence="4 6" id="KW-1133">Transmembrane helix</keyword>
<feature type="transmembrane region" description="Helical" evidence="6">
    <location>
        <begin position="445"/>
        <end position="465"/>
    </location>
</feature>
<gene>
    <name evidence="8" type="ORF">DCAR_003159</name>
    <name evidence="9" type="ORF">DCAR_0103341</name>
</gene>
<sequence>MFKEEPTTNSSISSAPSSSPTHPLLSKLYQSPIPTHPSSPQPDPEPDPTHITYNYSPRPIKDLPFLILFTLFVLSTFALGIFAIIKHNPNSSYASFYIYDEDTSSCYKPTQINHSVTFLSNFFLEKSHLLEILIWTLVITLVLSVPFGFSLLILLKHYTKYIVYGSLPFFVIVPIFLNVYWFVACTISSSCSQSFDLVYQILVLVFVFLVIGVVLWIFVANWHRVELTVKIIRVAANALSKNMGLFGVLPALTFGFVVYLVPVVVFLVFAKSNGKIVPRGKHEEFYCAWKQDGWVPAYYVLAIFTMLWSAAAMVEAQVYVISGTIAQWYFSKNDANLKRSLRSSLRNAFGPSFGTVCFSGLLSFFVRLVRSAVDNAKQDLPGIVNVILRCCVNTFMVAFDFLNEFTINLAAITGEAYCTSARMTYELLCRNLLSAVFVETVSTRVLSGISFVFAAIYGILVCAILKGAIGIGNDSYFVAAMAWLLLLLVLGFVVQVLDNVIETVYVCYAIDRDTGNVCKQEVHDVYVHLPISRNHISHSARTSLA</sequence>
<dbReference type="STRING" id="79200.A0A162B653"/>
<comment type="subcellular location">
    <subcellularLocation>
        <location evidence="6">Cell membrane</location>
        <topology evidence="6">Multi-pass membrane protein</topology>
    </subcellularLocation>
    <subcellularLocation>
        <location evidence="1">Membrane</location>
        <topology evidence="1">Multi-pass membrane protein</topology>
    </subcellularLocation>
</comment>
<feature type="compositionally biased region" description="Pro residues" evidence="7">
    <location>
        <begin position="34"/>
        <end position="43"/>
    </location>
</feature>
<feature type="transmembrane region" description="Helical" evidence="6">
    <location>
        <begin position="477"/>
        <end position="497"/>
    </location>
</feature>
<evidence type="ECO:0000256" key="4">
    <source>
        <dbReference type="ARBA" id="ARBA00022989"/>
    </source>
</evidence>
<comment type="function">
    <text evidence="6">Choline transporter.</text>
</comment>
<feature type="transmembrane region" description="Helical" evidence="6">
    <location>
        <begin position="132"/>
        <end position="154"/>
    </location>
</feature>
<name>A0A162B653_DAUCS</name>
<dbReference type="GO" id="GO:0005886">
    <property type="term" value="C:plasma membrane"/>
    <property type="evidence" value="ECO:0007669"/>
    <property type="project" value="UniProtKB-SubCell"/>
</dbReference>
<dbReference type="OrthoDB" id="420519at2759"/>
<dbReference type="PANTHER" id="PTHR12385">
    <property type="entry name" value="CHOLINE TRANSPORTER-LIKE (SLC FAMILY 44)"/>
    <property type="match status" value="1"/>
</dbReference>
<feature type="transmembrane region" description="Helical" evidence="6">
    <location>
        <begin position="201"/>
        <end position="222"/>
    </location>
</feature>
<dbReference type="PANTHER" id="PTHR12385:SF98">
    <property type="entry name" value="CHOLINE TRANSPORTER-LIKE PROTEIN"/>
    <property type="match status" value="1"/>
</dbReference>
<evidence type="ECO:0000256" key="2">
    <source>
        <dbReference type="ARBA" id="ARBA00007168"/>
    </source>
</evidence>
<feature type="transmembrane region" description="Helical" evidence="6">
    <location>
        <begin position="347"/>
        <end position="366"/>
    </location>
</feature>
<evidence type="ECO:0000313" key="9">
    <source>
        <dbReference type="EMBL" id="WOG84160.1"/>
    </source>
</evidence>
<feature type="transmembrane region" description="Helical" evidence="6">
    <location>
        <begin position="243"/>
        <end position="269"/>
    </location>
</feature>
<feature type="region of interest" description="Disordered" evidence="7">
    <location>
        <begin position="1"/>
        <end position="51"/>
    </location>
</feature>
<dbReference type="Pfam" id="PF04515">
    <property type="entry name" value="Choline_transpo"/>
    <property type="match status" value="1"/>
</dbReference>
<proteinExistence type="inferred from homology"/>
<comment type="similarity">
    <text evidence="2 6">Belongs to the CTL (choline transporter-like) family.</text>
</comment>
<evidence type="ECO:0000256" key="6">
    <source>
        <dbReference type="RuleBase" id="RU368066"/>
    </source>
</evidence>
<evidence type="ECO:0000256" key="5">
    <source>
        <dbReference type="ARBA" id="ARBA00023136"/>
    </source>
</evidence>
<dbReference type="Proteomes" id="UP000077755">
    <property type="component" value="Chromosome 1"/>
</dbReference>
<accession>A0A162B653</accession>
<reference evidence="9" key="2">
    <citation type="submission" date="2022-03" db="EMBL/GenBank/DDBJ databases">
        <title>Draft title - Genomic analysis of global carrot germplasm unveils the trajectory of domestication and the origin of high carotenoid orange carrot.</title>
        <authorList>
            <person name="Iorizzo M."/>
            <person name="Ellison S."/>
            <person name="Senalik D."/>
            <person name="Macko-Podgorni A."/>
            <person name="Grzebelus D."/>
            <person name="Bostan H."/>
            <person name="Rolling W."/>
            <person name="Curaba J."/>
            <person name="Simon P."/>
        </authorList>
    </citation>
    <scope>NUCLEOTIDE SEQUENCE</scope>
    <source>
        <tissue evidence="9">Leaf</tissue>
    </source>
</reference>
<dbReference type="GO" id="GO:0022857">
    <property type="term" value="F:transmembrane transporter activity"/>
    <property type="evidence" value="ECO:0007669"/>
    <property type="project" value="UniProtKB-UniRule"/>
</dbReference>
<evidence type="ECO:0000256" key="7">
    <source>
        <dbReference type="SAM" id="MobiDB-lite"/>
    </source>
</evidence>
<feature type="transmembrane region" description="Helical" evidence="6">
    <location>
        <begin position="161"/>
        <end position="181"/>
    </location>
</feature>
<evidence type="ECO:0000313" key="8">
    <source>
        <dbReference type="EMBL" id="KZN10503.1"/>
    </source>
</evidence>
<keyword evidence="5 6" id="KW-0472">Membrane</keyword>
<protein>
    <recommendedName>
        <fullName evidence="6">Choline transporter-like protein</fullName>
    </recommendedName>
</protein>
<feature type="transmembrane region" description="Helical" evidence="6">
    <location>
        <begin position="298"/>
        <end position="326"/>
    </location>
</feature>
<evidence type="ECO:0000256" key="3">
    <source>
        <dbReference type="ARBA" id="ARBA00022692"/>
    </source>
</evidence>
<dbReference type="KEGG" id="dcr:108205160"/>
<organism evidence="8">
    <name type="scientific">Daucus carota subsp. sativus</name>
    <name type="common">Carrot</name>
    <dbReference type="NCBI Taxonomy" id="79200"/>
    <lineage>
        <taxon>Eukaryota</taxon>
        <taxon>Viridiplantae</taxon>
        <taxon>Streptophyta</taxon>
        <taxon>Embryophyta</taxon>
        <taxon>Tracheophyta</taxon>
        <taxon>Spermatophyta</taxon>
        <taxon>Magnoliopsida</taxon>
        <taxon>eudicotyledons</taxon>
        <taxon>Gunneridae</taxon>
        <taxon>Pentapetalae</taxon>
        <taxon>asterids</taxon>
        <taxon>campanulids</taxon>
        <taxon>Apiales</taxon>
        <taxon>Apiaceae</taxon>
        <taxon>Apioideae</taxon>
        <taxon>Scandiceae</taxon>
        <taxon>Daucinae</taxon>
        <taxon>Daucus</taxon>
        <taxon>Daucus sect. Daucus</taxon>
    </lineage>
</organism>
<dbReference type="OMA" id="FWFVACT"/>
<reference evidence="8" key="1">
    <citation type="journal article" date="2016" name="Nat. Genet.">
        <title>A high-quality carrot genome assembly provides new insights into carotenoid accumulation and asterid genome evolution.</title>
        <authorList>
            <person name="Iorizzo M."/>
            <person name="Ellison S."/>
            <person name="Senalik D."/>
            <person name="Zeng P."/>
            <person name="Satapoomin P."/>
            <person name="Huang J."/>
            <person name="Bowman M."/>
            <person name="Iovene M."/>
            <person name="Sanseverino W."/>
            <person name="Cavagnaro P."/>
            <person name="Yildiz M."/>
            <person name="Macko-Podgorni A."/>
            <person name="Moranska E."/>
            <person name="Grzebelus E."/>
            <person name="Grzebelus D."/>
            <person name="Ashrafi H."/>
            <person name="Zheng Z."/>
            <person name="Cheng S."/>
            <person name="Spooner D."/>
            <person name="Van Deynze A."/>
            <person name="Simon P."/>
        </authorList>
    </citation>
    <scope>NUCLEOTIDE SEQUENCE [LARGE SCALE GENOMIC DNA]</scope>
    <source>
        <tissue evidence="8">Leaf</tissue>
    </source>
</reference>
<keyword evidence="3 6" id="KW-0812">Transmembrane</keyword>
<feature type="compositionally biased region" description="Low complexity" evidence="7">
    <location>
        <begin position="7"/>
        <end position="33"/>
    </location>
</feature>
<dbReference type="InterPro" id="IPR007603">
    <property type="entry name" value="Choline_transptr-like"/>
</dbReference>
<feature type="transmembrane region" description="Helical" evidence="6">
    <location>
        <begin position="63"/>
        <end position="85"/>
    </location>
</feature>
<dbReference type="EMBL" id="LNRQ01000001">
    <property type="protein sequence ID" value="KZN10503.1"/>
    <property type="molecule type" value="Genomic_DNA"/>
</dbReference>
<dbReference type="EMBL" id="CP093343">
    <property type="protein sequence ID" value="WOG84160.1"/>
    <property type="molecule type" value="Genomic_DNA"/>
</dbReference>
<keyword evidence="10" id="KW-1185">Reference proteome</keyword>
<evidence type="ECO:0000256" key="1">
    <source>
        <dbReference type="ARBA" id="ARBA00004141"/>
    </source>
</evidence>
<dbReference type="AlphaFoldDB" id="A0A162B653"/>
<dbReference type="Gramene" id="KZN10503">
    <property type="protein sequence ID" value="KZN10503"/>
    <property type="gene ID" value="DCAR_003159"/>
</dbReference>
<evidence type="ECO:0000313" key="10">
    <source>
        <dbReference type="Proteomes" id="UP000077755"/>
    </source>
</evidence>